<dbReference type="PANTHER" id="PTHR30146">
    <property type="entry name" value="LACI-RELATED TRANSCRIPTIONAL REPRESSOR"/>
    <property type="match status" value="1"/>
</dbReference>
<dbReference type="SUPFAM" id="SSF47413">
    <property type="entry name" value="lambda repressor-like DNA-binding domains"/>
    <property type="match status" value="1"/>
</dbReference>
<dbReference type="InterPro" id="IPR028082">
    <property type="entry name" value="Peripla_BP_I"/>
</dbReference>
<reference evidence="5 6" key="1">
    <citation type="submission" date="2020-10" db="EMBL/GenBank/DDBJ databases">
        <title>Trueperella pecoris sp. nov. isolated from bovine and porcine specimens.</title>
        <authorList>
            <person name="Schoenecker L."/>
            <person name="Schnydrig P."/>
            <person name="Brodard I."/>
            <person name="Thomann A."/>
            <person name="Hemphill A."/>
            <person name="Rodriguez-Campos S."/>
            <person name="Perreten V."/>
            <person name="Jores J."/>
            <person name="Kittl S."/>
        </authorList>
    </citation>
    <scope>NUCLEOTIDE SEQUENCE [LARGE SCALE GENOMIC DNA]</scope>
    <source>
        <strain evidence="5 6">19OD0592</strain>
    </source>
</reference>
<dbReference type="InterPro" id="IPR000843">
    <property type="entry name" value="HTH_LacI"/>
</dbReference>
<dbReference type="GO" id="GO:0003700">
    <property type="term" value="F:DNA-binding transcription factor activity"/>
    <property type="evidence" value="ECO:0007669"/>
    <property type="project" value="TreeGrafter"/>
</dbReference>
<gene>
    <name evidence="5" type="ORF">INS90_06080</name>
</gene>
<evidence type="ECO:0000256" key="2">
    <source>
        <dbReference type="ARBA" id="ARBA00023125"/>
    </source>
</evidence>
<name>A0A7M1R0A6_9ACTO</name>
<dbReference type="SMART" id="SM00354">
    <property type="entry name" value="HTH_LACI"/>
    <property type="match status" value="1"/>
</dbReference>
<keyword evidence="3" id="KW-0804">Transcription</keyword>
<dbReference type="InterPro" id="IPR010982">
    <property type="entry name" value="Lambda_DNA-bd_dom_sf"/>
</dbReference>
<evidence type="ECO:0000313" key="6">
    <source>
        <dbReference type="Proteomes" id="UP000594961"/>
    </source>
</evidence>
<dbReference type="Gene3D" id="1.10.260.40">
    <property type="entry name" value="lambda repressor-like DNA-binding domains"/>
    <property type="match status" value="1"/>
</dbReference>
<protein>
    <submittedName>
        <fullName evidence="5">LacI family DNA-binding transcriptional regulator</fullName>
    </submittedName>
</protein>
<dbReference type="CDD" id="cd01392">
    <property type="entry name" value="HTH_LacI"/>
    <property type="match status" value="1"/>
</dbReference>
<evidence type="ECO:0000313" key="5">
    <source>
        <dbReference type="EMBL" id="QOR46867.1"/>
    </source>
</evidence>
<dbReference type="AlphaFoldDB" id="A0A7M1R0A6"/>
<evidence type="ECO:0000259" key="4">
    <source>
        <dbReference type="PROSITE" id="PS50932"/>
    </source>
</evidence>
<proteinExistence type="predicted"/>
<dbReference type="SUPFAM" id="SSF53822">
    <property type="entry name" value="Periplasmic binding protein-like I"/>
    <property type="match status" value="1"/>
</dbReference>
<evidence type="ECO:0000256" key="3">
    <source>
        <dbReference type="ARBA" id="ARBA00023163"/>
    </source>
</evidence>
<dbReference type="GO" id="GO:0000976">
    <property type="term" value="F:transcription cis-regulatory region binding"/>
    <property type="evidence" value="ECO:0007669"/>
    <property type="project" value="TreeGrafter"/>
</dbReference>
<dbReference type="Gene3D" id="3.40.50.2300">
    <property type="match status" value="2"/>
</dbReference>
<dbReference type="CDD" id="cd06267">
    <property type="entry name" value="PBP1_LacI_sugar_binding-like"/>
    <property type="match status" value="1"/>
</dbReference>
<organism evidence="5 6">
    <name type="scientific">Trueperella pecoris</name>
    <dbReference type="NCBI Taxonomy" id="2733571"/>
    <lineage>
        <taxon>Bacteria</taxon>
        <taxon>Bacillati</taxon>
        <taxon>Actinomycetota</taxon>
        <taxon>Actinomycetes</taxon>
        <taxon>Actinomycetales</taxon>
        <taxon>Actinomycetaceae</taxon>
        <taxon>Trueperella</taxon>
    </lineage>
</organism>
<sequence>MPTHERHKTTIYDVAELAGVSPSTVSRTFSSPARVSAATAARVQAAARDLGYKTSGSAYWEEADSTYVLGFVIAQFGNPFYTDILKGFQDAASENGYSVIVINSPGSPETEKATLTSVIPFIDGIAFPISQLNPAGIREFERAKPVVLVNRHANGHTCVVADIRQGLHRICEHLQSLGHERVVYLAGPPYSWTSPMRWRALQYECNKRGMHARQMSHLDPLFEGGTSYAEEWTPAHGTAVIAFNDVMAAGFLRGIENRGLSVPGDVSIVGFDNSHTALITNPQLTSLSSGGELIGRKAAQSLIWQNNHRWVRERKSLVVPVEFAIRASTGPAPMRHM</sequence>
<keyword evidence="1" id="KW-0805">Transcription regulation</keyword>
<accession>A0A7M1R0A6</accession>
<dbReference type="RefSeq" id="WP_197551973.1">
    <property type="nucleotide sequence ID" value="NZ_CP063212.1"/>
</dbReference>
<dbReference type="EMBL" id="CP063212">
    <property type="protein sequence ID" value="QOR46867.1"/>
    <property type="molecule type" value="Genomic_DNA"/>
</dbReference>
<dbReference type="Pfam" id="PF00356">
    <property type="entry name" value="LacI"/>
    <property type="match status" value="1"/>
</dbReference>
<dbReference type="PANTHER" id="PTHR30146:SF109">
    <property type="entry name" value="HTH-TYPE TRANSCRIPTIONAL REGULATOR GALS"/>
    <property type="match status" value="1"/>
</dbReference>
<dbReference type="Proteomes" id="UP000594961">
    <property type="component" value="Chromosome"/>
</dbReference>
<dbReference type="InterPro" id="IPR046335">
    <property type="entry name" value="LacI/GalR-like_sensor"/>
</dbReference>
<feature type="domain" description="HTH lacI-type" evidence="4">
    <location>
        <begin position="9"/>
        <end position="58"/>
    </location>
</feature>
<keyword evidence="2 5" id="KW-0238">DNA-binding</keyword>
<dbReference type="Pfam" id="PF13377">
    <property type="entry name" value="Peripla_BP_3"/>
    <property type="match status" value="1"/>
</dbReference>
<evidence type="ECO:0000256" key="1">
    <source>
        <dbReference type="ARBA" id="ARBA00023015"/>
    </source>
</evidence>
<dbReference type="PROSITE" id="PS50932">
    <property type="entry name" value="HTH_LACI_2"/>
    <property type="match status" value="1"/>
</dbReference>